<dbReference type="RefSeq" id="WP_143647825.1">
    <property type="nucleotide sequence ID" value="NZ_VJYK02000086.1"/>
</dbReference>
<protein>
    <submittedName>
        <fullName evidence="2">Uncharacterized protein</fullName>
    </submittedName>
</protein>
<evidence type="ECO:0000313" key="2">
    <source>
        <dbReference type="EMBL" id="MQS02366.1"/>
    </source>
</evidence>
<proteinExistence type="predicted"/>
<accession>A0A5P0YPX4</accession>
<comment type="caution">
    <text evidence="2">The sequence shown here is derived from an EMBL/GenBank/DDBJ whole genome shotgun (WGS) entry which is preliminary data.</text>
</comment>
<evidence type="ECO:0000256" key="1">
    <source>
        <dbReference type="SAM" id="Phobius"/>
    </source>
</evidence>
<dbReference type="AlphaFoldDB" id="A0A5P0YPX4"/>
<name>A0A5P0YPX4_9ACTN</name>
<organism evidence="2 3">
    <name type="scientific">Streptomyces alkaliterrae</name>
    <dbReference type="NCBI Taxonomy" id="2213162"/>
    <lineage>
        <taxon>Bacteria</taxon>
        <taxon>Bacillati</taxon>
        <taxon>Actinomycetota</taxon>
        <taxon>Actinomycetes</taxon>
        <taxon>Kitasatosporales</taxon>
        <taxon>Streptomycetaceae</taxon>
        <taxon>Streptomyces</taxon>
    </lineage>
</organism>
<evidence type="ECO:0000313" key="3">
    <source>
        <dbReference type="Proteomes" id="UP000320857"/>
    </source>
</evidence>
<feature type="transmembrane region" description="Helical" evidence="1">
    <location>
        <begin position="30"/>
        <end position="51"/>
    </location>
</feature>
<gene>
    <name evidence="2" type="ORF">FNX44_010845</name>
</gene>
<feature type="transmembrane region" description="Helical" evidence="1">
    <location>
        <begin position="6"/>
        <end position="23"/>
    </location>
</feature>
<keyword evidence="3" id="KW-1185">Reference proteome</keyword>
<sequence length="90" mass="9015">MLGELLGSALIGLVLALGALRIARGRFRDARLVVATGVVAGAFGGLLARAVLGPGNLLTSLVLGGLVAAALLSLLLDADRPTGARPHPIR</sequence>
<keyword evidence="1" id="KW-0812">Transmembrane</keyword>
<reference evidence="2 3" key="1">
    <citation type="submission" date="2019-10" db="EMBL/GenBank/DDBJ databases">
        <title>Streptomyces sp. nov., a novel actinobacterium isolated from alkaline environment.</title>
        <authorList>
            <person name="Golinska P."/>
        </authorList>
    </citation>
    <scope>NUCLEOTIDE SEQUENCE [LARGE SCALE GENOMIC DNA]</scope>
    <source>
        <strain evidence="2 3">OF1</strain>
    </source>
</reference>
<keyword evidence="1" id="KW-0472">Membrane</keyword>
<keyword evidence="1" id="KW-1133">Transmembrane helix</keyword>
<dbReference type="Proteomes" id="UP000320857">
    <property type="component" value="Unassembled WGS sequence"/>
</dbReference>
<dbReference type="EMBL" id="VJYK02000086">
    <property type="protein sequence ID" value="MQS02366.1"/>
    <property type="molecule type" value="Genomic_DNA"/>
</dbReference>
<feature type="transmembrane region" description="Helical" evidence="1">
    <location>
        <begin position="57"/>
        <end position="76"/>
    </location>
</feature>